<proteinExistence type="predicted"/>
<name>A0A1J3JTL3_NOCCA</name>
<evidence type="ECO:0000313" key="3">
    <source>
        <dbReference type="EMBL" id="JAU95296.1"/>
    </source>
</evidence>
<gene>
    <name evidence="3" type="ORF">MP_TR22252_c0_g1_i1_g.63224</name>
</gene>
<reference evidence="3" key="1">
    <citation type="submission" date="2016-07" db="EMBL/GenBank/DDBJ databases">
        <title>De novo transcriptome assembly of four accessions of the metal hyperaccumulator plant Noccaea caerulescens.</title>
        <authorList>
            <person name="Blande D."/>
            <person name="Halimaa P."/>
            <person name="Tervahauta A.I."/>
            <person name="Aarts M.G."/>
            <person name="Karenlampi S.O."/>
        </authorList>
    </citation>
    <scope>NUCLEOTIDE SEQUENCE</scope>
</reference>
<keyword evidence="3" id="KW-0808">Transferase</keyword>
<dbReference type="PANTHER" id="PTHR36005">
    <property type="entry name" value="DNA LIGASE-LIKE PROTEIN"/>
    <property type="match status" value="1"/>
</dbReference>
<keyword evidence="3" id="KW-0418">Kinase</keyword>
<dbReference type="EMBL" id="GEVM01010642">
    <property type="protein sequence ID" value="JAU95296.1"/>
    <property type="molecule type" value="Transcribed_RNA"/>
</dbReference>
<organism evidence="3">
    <name type="scientific">Noccaea caerulescens</name>
    <name type="common">Alpine penny-cress</name>
    <name type="synonym">Thlaspi caerulescens</name>
    <dbReference type="NCBI Taxonomy" id="107243"/>
    <lineage>
        <taxon>Eukaryota</taxon>
        <taxon>Viridiplantae</taxon>
        <taxon>Streptophyta</taxon>
        <taxon>Embryophyta</taxon>
        <taxon>Tracheophyta</taxon>
        <taxon>Spermatophyta</taxon>
        <taxon>Magnoliopsida</taxon>
        <taxon>eudicotyledons</taxon>
        <taxon>Gunneridae</taxon>
        <taxon>Pentapetalae</taxon>
        <taxon>rosids</taxon>
        <taxon>malvids</taxon>
        <taxon>Brassicales</taxon>
        <taxon>Brassicaceae</taxon>
        <taxon>Coluteocarpeae</taxon>
        <taxon>Noccaea</taxon>
    </lineage>
</organism>
<evidence type="ECO:0000256" key="2">
    <source>
        <dbReference type="SAM" id="Phobius"/>
    </source>
</evidence>
<dbReference type="AlphaFoldDB" id="A0A1J3JTL3"/>
<protein>
    <submittedName>
        <fullName evidence="3">L-arabinokinase</fullName>
    </submittedName>
</protein>
<keyword evidence="2" id="KW-1133">Transmembrane helix</keyword>
<keyword evidence="2" id="KW-0812">Transmembrane</keyword>
<accession>A0A1J3JTL3</accession>
<feature type="transmembrane region" description="Helical" evidence="2">
    <location>
        <begin position="131"/>
        <end position="150"/>
    </location>
</feature>
<dbReference type="GO" id="GO:0016301">
    <property type="term" value="F:kinase activity"/>
    <property type="evidence" value="ECO:0007669"/>
    <property type="project" value="UniProtKB-KW"/>
</dbReference>
<sequence length="151" mass="16960">MEIKKTLTASKSSFLGRLTKSFMSEGSHKCGSNVVHGYIFYPDDSISKSSKSEPEEPSVPETIIQQKSRTRRAPAKFAASQSQCNYGFDILQGYVQGLSDTWTFLTSLAKLEAVHDSENSMEKKSMREHKAAGGLFIWEVAYICFPRLFFL</sequence>
<evidence type="ECO:0000256" key="1">
    <source>
        <dbReference type="SAM" id="MobiDB-lite"/>
    </source>
</evidence>
<feature type="region of interest" description="Disordered" evidence="1">
    <location>
        <begin position="46"/>
        <end position="69"/>
    </location>
</feature>
<dbReference type="PANTHER" id="PTHR36005:SF1">
    <property type="entry name" value="DNA LIGASE-LIKE PROTEIN"/>
    <property type="match status" value="1"/>
</dbReference>
<keyword evidence="2" id="KW-0472">Membrane</keyword>